<keyword evidence="3" id="KW-1185">Reference proteome</keyword>
<protein>
    <submittedName>
        <fullName evidence="2">Uncharacterized protein</fullName>
    </submittedName>
</protein>
<keyword evidence="1" id="KW-0472">Membrane</keyword>
<dbReference type="eggNOG" id="ENOG5031SQS">
    <property type="taxonomic scope" value="Bacteria"/>
</dbReference>
<dbReference type="AlphaFoldDB" id="B8FIA5"/>
<evidence type="ECO:0000313" key="3">
    <source>
        <dbReference type="Proteomes" id="UP000000739"/>
    </source>
</evidence>
<dbReference type="HOGENOM" id="CLU_762313_0_0_7"/>
<dbReference type="EMBL" id="CP001322">
    <property type="protein sequence ID" value="ACL02672.1"/>
    <property type="molecule type" value="Genomic_DNA"/>
</dbReference>
<feature type="transmembrane region" description="Helical" evidence="1">
    <location>
        <begin position="205"/>
        <end position="223"/>
    </location>
</feature>
<feature type="transmembrane region" description="Helical" evidence="1">
    <location>
        <begin position="87"/>
        <end position="107"/>
    </location>
</feature>
<evidence type="ECO:0000256" key="1">
    <source>
        <dbReference type="SAM" id="Phobius"/>
    </source>
</evidence>
<keyword evidence="1" id="KW-1133">Transmembrane helix</keyword>
<dbReference type="KEGG" id="dal:Dalk_0969"/>
<dbReference type="RefSeq" id="WP_012610110.1">
    <property type="nucleotide sequence ID" value="NC_011768.1"/>
</dbReference>
<feature type="transmembrane region" description="Helical" evidence="1">
    <location>
        <begin position="62"/>
        <end position="81"/>
    </location>
</feature>
<sequence length="363" mass="40565">MKKDKPFKKVPGGGKNILAPSYLWMAKDHLLCVNTTLFYDESYRRFFFKDIQAIFFQKTISGFVWMGFYLFISLLMGWGVVSGGPQAAAALLTPLFIFILLLVRRIYLWGSCKFWIQTESGVELIKSVNSRRRAKQLLAQLRPLIEQAQGGKFDPETLNDAQTGPTIDQGGLFEAARRKRLEASGQNYQAQKQTAPIRRQFHKPLYVLTLISGCFSLSEFAFHSLFVDFIGMFVSLFCKLLVVVALVRQTKTDLPASLKNTTWVTGGLHLVLTVLSYVVLMMVFVESPDIAGNHWLLFKALSEMPPDENTFLLVYSITHIAGSFVLGALGLTLTLKYESPKKIIESSSSISSASTSAPVSEDS</sequence>
<dbReference type="Proteomes" id="UP000000739">
    <property type="component" value="Chromosome"/>
</dbReference>
<name>B8FIA5_DESAL</name>
<gene>
    <name evidence="2" type="ordered locus">Dalk_0969</name>
</gene>
<feature type="transmembrane region" description="Helical" evidence="1">
    <location>
        <begin position="267"/>
        <end position="285"/>
    </location>
</feature>
<evidence type="ECO:0000313" key="2">
    <source>
        <dbReference type="EMBL" id="ACL02672.1"/>
    </source>
</evidence>
<keyword evidence="1" id="KW-0812">Transmembrane</keyword>
<feature type="transmembrane region" description="Helical" evidence="1">
    <location>
        <begin position="229"/>
        <end position="247"/>
    </location>
</feature>
<feature type="transmembrane region" description="Helical" evidence="1">
    <location>
        <begin position="312"/>
        <end position="335"/>
    </location>
</feature>
<organism evidence="2 3">
    <name type="scientific">Desulfatibacillum aliphaticivorans</name>
    <dbReference type="NCBI Taxonomy" id="218208"/>
    <lineage>
        <taxon>Bacteria</taxon>
        <taxon>Pseudomonadati</taxon>
        <taxon>Thermodesulfobacteriota</taxon>
        <taxon>Desulfobacteria</taxon>
        <taxon>Desulfobacterales</taxon>
        <taxon>Desulfatibacillaceae</taxon>
        <taxon>Desulfatibacillum</taxon>
    </lineage>
</organism>
<proteinExistence type="predicted"/>
<reference evidence="2 3" key="1">
    <citation type="journal article" date="2012" name="Environ. Microbiol.">
        <title>The genome sequence of Desulfatibacillum alkenivorans AK-01: a blueprint for anaerobic alkane oxidation.</title>
        <authorList>
            <person name="Callaghan A.V."/>
            <person name="Morris B.E."/>
            <person name="Pereira I.A."/>
            <person name="McInerney M.J."/>
            <person name="Austin R.N."/>
            <person name="Groves J.T."/>
            <person name="Kukor J.J."/>
            <person name="Suflita J.M."/>
            <person name="Young L.Y."/>
            <person name="Zylstra G.J."/>
            <person name="Wawrik B."/>
        </authorList>
    </citation>
    <scope>NUCLEOTIDE SEQUENCE [LARGE SCALE GENOMIC DNA]</scope>
    <source>
        <strain evidence="2 3">AK-01</strain>
    </source>
</reference>
<accession>B8FIA5</accession>